<dbReference type="InterPro" id="IPR052227">
    <property type="entry name" value="Arf-Rho-GAP_ANK-PH_domain"/>
</dbReference>
<dbReference type="SMART" id="SM00454">
    <property type="entry name" value="SAM"/>
    <property type="match status" value="1"/>
</dbReference>
<dbReference type="SUPFAM" id="SSF50729">
    <property type="entry name" value="PH domain-like"/>
    <property type="match status" value="1"/>
</dbReference>
<dbReference type="InterPro" id="IPR001660">
    <property type="entry name" value="SAM"/>
</dbReference>
<dbReference type="Pfam" id="PF00536">
    <property type="entry name" value="SAM_1"/>
    <property type="match status" value="1"/>
</dbReference>
<dbReference type="AlphaFoldDB" id="A0AAD9UER2"/>
<accession>A0AAD9UER2</accession>
<feature type="region of interest" description="Disordered" evidence="1">
    <location>
        <begin position="67"/>
        <end position="86"/>
    </location>
</feature>
<evidence type="ECO:0000256" key="1">
    <source>
        <dbReference type="SAM" id="MobiDB-lite"/>
    </source>
</evidence>
<dbReference type="InterPro" id="IPR013761">
    <property type="entry name" value="SAM/pointed_sf"/>
</dbReference>
<dbReference type="Pfam" id="PF00169">
    <property type="entry name" value="PH"/>
    <property type="match status" value="1"/>
</dbReference>
<feature type="compositionally biased region" description="Polar residues" evidence="1">
    <location>
        <begin position="458"/>
        <end position="467"/>
    </location>
</feature>
<dbReference type="Proteomes" id="UP001209878">
    <property type="component" value="Unassembled WGS sequence"/>
</dbReference>
<dbReference type="EMBL" id="JAODUO010000195">
    <property type="protein sequence ID" value="KAK2186590.1"/>
    <property type="molecule type" value="Genomic_DNA"/>
</dbReference>
<organism evidence="4 5">
    <name type="scientific">Ridgeia piscesae</name>
    <name type="common">Tubeworm</name>
    <dbReference type="NCBI Taxonomy" id="27915"/>
    <lineage>
        <taxon>Eukaryota</taxon>
        <taxon>Metazoa</taxon>
        <taxon>Spiralia</taxon>
        <taxon>Lophotrochozoa</taxon>
        <taxon>Annelida</taxon>
        <taxon>Polychaeta</taxon>
        <taxon>Sedentaria</taxon>
        <taxon>Canalipalpata</taxon>
        <taxon>Sabellida</taxon>
        <taxon>Siboglinidae</taxon>
        <taxon>Ridgeia</taxon>
    </lineage>
</organism>
<dbReference type="InterPro" id="IPR011993">
    <property type="entry name" value="PH-like_dom_sf"/>
</dbReference>
<dbReference type="GO" id="GO:0005547">
    <property type="term" value="F:phosphatidylinositol-3,4,5-trisphosphate binding"/>
    <property type="evidence" value="ECO:0007669"/>
    <property type="project" value="TreeGrafter"/>
</dbReference>
<keyword evidence="5" id="KW-1185">Reference proteome</keyword>
<comment type="caution">
    <text evidence="4">The sequence shown here is derived from an EMBL/GenBank/DDBJ whole genome shotgun (WGS) entry which is preliminary data.</text>
</comment>
<feature type="region of interest" description="Disordered" evidence="1">
    <location>
        <begin position="399"/>
        <end position="432"/>
    </location>
</feature>
<dbReference type="PROSITE" id="PS50105">
    <property type="entry name" value="SAM_DOMAIN"/>
    <property type="match status" value="1"/>
</dbReference>
<evidence type="ECO:0000313" key="5">
    <source>
        <dbReference type="Proteomes" id="UP001209878"/>
    </source>
</evidence>
<dbReference type="PANTHER" id="PTHR45899:SF2">
    <property type="entry name" value="RHO GTPASE ACTIVATING PROTEIN AT 15B, ISOFORM C"/>
    <property type="match status" value="1"/>
</dbReference>
<dbReference type="PANTHER" id="PTHR45899">
    <property type="entry name" value="RHO GTPASE ACTIVATING PROTEIN AT 15B, ISOFORM C"/>
    <property type="match status" value="1"/>
</dbReference>
<feature type="compositionally biased region" description="Basic residues" evidence="1">
    <location>
        <begin position="152"/>
        <end position="167"/>
    </location>
</feature>
<feature type="domain" description="PH" evidence="2">
    <location>
        <begin position="578"/>
        <end position="678"/>
    </location>
</feature>
<reference evidence="4" key="1">
    <citation type="journal article" date="2023" name="Mol. Biol. Evol.">
        <title>Third-Generation Sequencing Reveals the Adaptive Role of the Epigenome in Three Deep-Sea Polychaetes.</title>
        <authorList>
            <person name="Perez M."/>
            <person name="Aroh O."/>
            <person name="Sun Y."/>
            <person name="Lan Y."/>
            <person name="Juniper S.K."/>
            <person name="Young C.R."/>
            <person name="Angers B."/>
            <person name="Qian P.Y."/>
        </authorList>
    </citation>
    <scope>NUCLEOTIDE SEQUENCE</scope>
    <source>
        <strain evidence="4">R07B-5</strain>
    </source>
</reference>
<dbReference type="InterPro" id="IPR001849">
    <property type="entry name" value="PH_domain"/>
</dbReference>
<dbReference type="SUPFAM" id="SSF47769">
    <property type="entry name" value="SAM/Pointed domain"/>
    <property type="match status" value="1"/>
</dbReference>
<proteinExistence type="predicted"/>
<feature type="compositionally biased region" description="Basic and acidic residues" evidence="1">
    <location>
        <begin position="172"/>
        <end position="189"/>
    </location>
</feature>
<feature type="region of interest" description="Disordered" evidence="1">
    <location>
        <begin position="137"/>
        <end position="189"/>
    </location>
</feature>
<dbReference type="Gene3D" id="1.10.150.50">
    <property type="entry name" value="Transcription Factor, Ets-1"/>
    <property type="match status" value="1"/>
</dbReference>
<evidence type="ECO:0000313" key="4">
    <source>
        <dbReference type="EMBL" id="KAK2186590.1"/>
    </source>
</evidence>
<evidence type="ECO:0000259" key="2">
    <source>
        <dbReference type="PROSITE" id="PS50003"/>
    </source>
</evidence>
<feature type="domain" description="SAM" evidence="3">
    <location>
        <begin position="1"/>
        <end position="62"/>
    </location>
</feature>
<feature type="compositionally biased region" description="Basic and acidic residues" evidence="1">
    <location>
        <begin position="485"/>
        <end position="503"/>
    </location>
</feature>
<dbReference type="PROSITE" id="PS50003">
    <property type="entry name" value="PH_DOMAIN"/>
    <property type="match status" value="1"/>
</dbReference>
<feature type="region of interest" description="Disordered" evidence="1">
    <location>
        <begin position="449"/>
        <end position="516"/>
    </location>
</feature>
<dbReference type="Gene3D" id="2.30.29.30">
    <property type="entry name" value="Pleckstrin-homology domain (PH domain)/Phosphotyrosine-binding domain (PTB)"/>
    <property type="match status" value="1"/>
</dbReference>
<dbReference type="GO" id="GO:0005737">
    <property type="term" value="C:cytoplasm"/>
    <property type="evidence" value="ECO:0007669"/>
    <property type="project" value="TreeGrafter"/>
</dbReference>
<evidence type="ECO:0000259" key="3">
    <source>
        <dbReference type="PROSITE" id="PS50105"/>
    </source>
</evidence>
<sequence>MSTEKWLKSIHLQQYIQALVDAGYDSTTQCASLTDAILFDIGVTLLGHRKRILAYLPKVAPMESPCAASTAEMSDETTSDDNSTSAMDASIYDVPPSHSEEDVFHPRAEGPLVPPVLPPKKKQVHESIDERLGMVMRAPDANPQRPVPVPRKSVRKPVPRPRTKRRSQMPLESHDLGMEQMPERDSVKSDDVVTQVGGVVTKVDSVVSQGDDVTQGLVQCNVQSGLPDGGDNEGHLAPHAEREERNNNEPISVVYDDVYVAPDDILVDNDGEVTIAKDTHDSVSDVDDACRGDYIVMDDQLYAGVADGDTYPYPGPVEDRVVIGAEADDRRADSQSSEEIYGQVWVMNSGKTESTVGPCNLSLTSVPQKRGSVVSFCAPPPSYAPPPLPQGVMVPPDIADFPPPSIPPPSIPPRPVGYKPPPPTSMWGVAGPRPESVAFSEFINERFESEKQAELNDACSSQGSDCSTPPPQPKRTLLPSSREASPYRDVFRERNDDREDARPKPPPRVPNPFQSMYDPISRTYSVNIDLSPAAEEAWESDDYLSDGGDFFEEEDFQPSPLDPLKASIPVVPAVQNNIKERKGYLYKCASKRSTMRGWVKEWVSFDGKYLKYFSNDKSVISKRMIPLVSILNVTNGVKNGELHPFRFQVITVDRVYTFATDEIDNLSMWANILMRAVIENEASFQEGGEMSEPNKQGFVKIEGARGKRYLAVKADQFAYYNTYNDYKADCPIHRIDMKLASVKERTKMRLQLTTPYAPYIIMLDPGIVGL</sequence>
<feature type="compositionally biased region" description="Pro residues" evidence="1">
    <location>
        <begin position="401"/>
        <end position="424"/>
    </location>
</feature>
<protein>
    <recommendedName>
        <fullName evidence="6">PH domain-containing protein</fullName>
    </recommendedName>
</protein>
<name>A0AAD9UER2_RIDPI</name>
<evidence type="ECO:0008006" key="6">
    <source>
        <dbReference type="Google" id="ProtNLM"/>
    </source>
</evidence>
<gene>
    <name evidence="4" type="ORF">NP493_195g06018</name>
</gene>
<dbReference type="SMART" id="SM00233">
    <property type="entry name" value="PH"/>
    <property type="match status" value="1"/>
</dbReference>